<feature type="compositionally biased region" description="Polar residues" evidence="1">
    <location>
        <begin position="252"/>
        <end position="263"/>
    </location>
</feature>
<gene>
    <name evidence="2" type="ORF">PVMG_05347</name>
</gene>
<evidence type="ECO:0000313" key="3">
    <source>
        <dbReference type="Proteomes" id="UP000053776"/>
    </source>
</evidence>
<protein>
    <recommendedName>
        <fullName evidence="4">VIR protein</fullName>
    </recommendedName>
</protein>
<dbReference type="AlphaFoldDB" id="A0A0J9W5K4"/>
<dbReference type="Proteomes" id="UP000053776">
    <property type="component" value="Unassembled WGS sequence"/>
</dbReference>
<dbReference type="EMBL" id="KQ234975">
    <property type="protein sequence ID" value="KMZ95748.1"/>
    <property type="molecule type" value="Genomic_DNA"/>
</dbReference>
<organism evidence="2 3">
    <name type="scientific">Plasmodium vivax Mauritania I</name>
    <dbReference type="NCBI Taxonomy" id="1035515"/>
    <lineage>
        <taxon>Eukaryota</taxon>
        <taxon>Sar</taxon>
        <taxon>Alveolata</taxon>
        <taxon>Apicomplexa</taxon>
        <taxon>Aconoidasida</taxon>
        <taxon>Haemosporida</taxon>
        <taxon>Plasmodiidae</taxon>
        <taxon>Plasmodium</taxon>
        <taxon>Plasmodium (Plasmodium)</taxon>
    </lineage>
</organism>
<name>A0A0J9W5K4_PLAVI</name>
<evidence type="ECO:0000256" key="1">
    <source>
        <dbReference type="SAM" id="MobiDB-lite"/>
    </source>
</evidence>
<feature type="region of interest" description="Disordered" evidence="1">
    <location>
        <begin position="227"/>
        <end position="263"/>
    </location>
</feature>
<proteinExistence type="predicted"/>
<sequence length="294" mass="33790">MVIAYKDFNKIIRDEDKNLDATLVDLIKRLDPNYEMNNEIYEKLNRNISLVLKTNNTIMSNNDYCRYLNQWIYHSIKKNNINEYPLGMFYVASQKNIVSTEGKNICPYYSYDAKFEEPLKIIKLENMHYNINVIKNKLKSEKDSINSCQKYICECYNIYKEIYQSYCPNKDLSNNKGKNTCDKLREFEISYMSYLFDKEGIKDKIPSLYEAESVPFSRCSTEEKEQKLSVAGVSTPESANEPGPRPGEGIAPSSTRSAEQSDNSLPFNTTSVVSAMAGIPPFLALIYKVIVVCT</sequence>
<reference evidence="2 3" key="1">
    <citation type="submission" date="2011-08" db="EMBL/GenBank/DDBJ databases">
        <title>The Genome Sequence of Plasmodium vivax Mauritania I.</title>
        <authorList>
            <consortium name="The Broad Institute Genome Sequencing Platform"/>
            <consortium name="The Broad Institute Genome Sequencing Center for Infectious Disease"/>
            <person name="Neafsey D."/>
            <person name="Carlton J."/>
            <person name="Barnwell J."/>
            <person name="Collins W."/>
            <person name="Escalante A."/>
            <person name="Mullikin J."/>
            <person name="Saul A."/>
            <person name="Guigo R."/>
            <person name="Camara F."/>
            <person name="Young S.K."/>
            <person name="Zeng Q."/>
            <person name="Gargeya S."/>
            <person name="Fitzgerald M."/>
            <person name="Haas B."/>
            <person name="Abouelleil A."/>
            <person name="Alvarado L."/>
            <person name="Arachchi H.M."/>
            <person name="Berlin A."/>
            <person name="Brown A."/>
            <person name="Chapman S.B."/>
            <person name="Chen Z."/>
            <person name="Dunbar C."/>
            <person name="Freedman E."/>
            <person name="Gearin G."/>
            <person name="Gellesch M."/>
            <person name="Goldberg J."/>
            <person name="Griggs A."/>
            <person name="Gujja S."/>
            <person name="Heiman D."/>
            <person name="Howarth C."/>
            <person name="Larson L."/>
            <person name="Lui A."/>
            <person name="MacDonald P.J.P."/>
            <person name="Montmayeur A."/>
            <person name="Murphy C."/>
            <person name="Neiman D."/>
            <person name="Pearson M."/>
            <person name="Priest M."/>
            <person name="Roberts A."/>
            <person name="Saif S."/>
            <person name="Shea T."/>
            <person name="Shenoy N."/>
            <person name="Sisk P."/>
            <person name="Stolte C."/>
            <person name="Sykes S."/>
            <person name="Wortman J."/>
            <person name="Nusbaum C."/>
            <person name="Birren B."/>
        </authorList>
    </citation>
    <scope>NUCLEOTIDE SEQUENCE [LARGE SCALE GENOMIC DNA]</scope>
    <source>
        <strain evidence="2 3">Mauritania I</strain>
    </source>
</reference>
<evidence type="ECO:0000313" key="2">
    <source>
        <dbReference type="EMBL" id="KMZ95748.1"/>
    </source>
</evidence>
<evidence type="ECO:0008006" key="4">
    <source>
        <dbReference type="Google" id="ProtNLM"/>
    </source>
</evidence>
<accession>A0A0J9W5K4</accession>